<comment type="similarity">
    <text evidence="2 7">Belongs to the MgtC/SapB family.</text>
</comment>
<dbReference type="STRING" id="693986.MOC_0791"/>
<dbReference type="PANTHER" id="PTHR33778:SF1">
    <property type="entry name" value="MAGNESIUM TRANSPORTER YHID-RELATED"/>
    <property type="match status" value="1"/>
</dbReference>
<dbReference type="Proteomes" id="UP000029492">
    <property type="component" value="Chromosome"/>
</dbReference>
<keyword evidence="7" id="KW-0997">Cell inner membrane</keyword>
<evidence type="ECO:0000256" key="3">
    <source>
        <dbReference type="ARBA" id="ARBA00022475"/>
    </source>
</evidence>
<reference evidence="9 10" key="1">
    <citation type="journal article" date="2014" name="PLoS ONE">
        <title>Genome Information of Methylobacterium oryzae, a Plant-Probiotic Methylotroph in the Phyllosphere.</title>
        <authorList>
            <person name="Kwak M.J."/>
            <person name="Jeong H."/>
            <person name="Madhaiyan M."/>
            <person name="Lee Y."/>
            <person name="Sa T.M."/>
            <person name="Oh T.K."/>
            <person name="Kim J.F."/>
        </authorList>
    </citation>
    <scope>NUCLEOTIDE SEQUENCE [LARGE SCALE GENOMIC DNA]</scope>
    <source>
        <strain evidence="9 10">CBMB20</strain>
    </source>
</reference>
<evidence type="ECO:0000259" key="8">
    <source>
        <dbReference type="Pfam" id="PF02308"/>
    </source>
</evidence>
<dbReference type="GO" id="GO:0005886">
    <property type="term" value="C:plasma membrane"/>
    <property type="evidence" value="ECO:0007669"/>
    <property type="project" value="UniProtKB-SubCell"/>
</dbReference>
<dbReference type="InterPro" id="IPR049177">
    <property type="entry name" value="MgtC_SapB_SrpB_YhiD_N"/>
</dbReference>
<dbReference type="HOGENOM" id="CLU_079292_0_1_5"/>
<keyword evidence="4 7" id="KW-0812">Transmembrane</keyword>
<feature type="transmembrane region" description="Helical" evidence="7">
    <location>
        <begin position="65"/>
        <end position="85"/>
    </location>
</feature>
<evidence type="ECO:0000313" key="9">
    <source>
        <dbReference type="EMBL" id="AIQ88546.1"/>
    </source>
</evidence>
<keyword evidence="10" id="KW-1185">Reference proteome</keyword>
<accession>A0A089NKZ5</accession>
<feature type="domain" description="MgtC/SapB/SrpB/YhiD N-terminal" evidence="8">
    <location>
        <begin position="5"/>
        <end position="134"/>
    </location>
</feature>
<keyword evidence="6 7" id="KW-0472">Membrane</keyword>
<protein>
    <recommendedName>
        <fullName evidence="7">Protein MgtC</fullName>
    </recommendedName>
</protein>
<dbReference type="AlphaFoldDB" id="A0A089NKZ5"/>
<keyword evidence="5 7" id="KW-1133">Transmembrane helix</keyword>
<comment type="subcellular location">
    <subcellularLocation>
        <location evidence="7">Cell inner membrane</location>
        <topology evidence="7">Multi-pass membrane protein</topology>
    </subcellularLocation>
    <subcellularLocation>
        <location evidence="1">Cell membrane</location>
        <topology evidence="1">Multi-pass membrane protein</topology>
    </subcellularLocation>
</comment>
<evidence type="ECO:0000256" key="7">
    <source>
        <dbReference type="RuleBase" id="RU365041"/>
    </source>
</evidence>
<evidence type="ECO:0000256" key="2">
    <source>
        <dbReference type="ARBA" id="ARBA00009298"/>
    </source>
</evidence>
<dbReference type="PRINTS" id="PR01837">
    <property type="entry name" value="MGTCSAPBPROT"/>
</dbReference>
<dbReference type="PANTHER" id="PTHR33778">
    <property type="entry name" value="PROTEIN MGTC"/>
    <property type="match status" value="1"/>
</dbReference>
<dbReference type="KEGG" id="mor:MOC_0791"/>
<dbReference type="eggNOG" id="COG1285">
    <property type="taxonomic scope" value="Bacteria"/>
</dbReference>
<sequence length="219" mass="23022">MVARLALAALFGSVIGLERERLLWAAGLRTHMLVCVGSCLIMLVSAFGFADVLGTAHVVLDPSRIAAQVVSGIGFLGAGTILLRGEVVKGLTTAASLWGVAAIGLAIGSGLYVPALAATALIVGILAGVKPFEQRWRDRMRAQTLRLTARKGAMSIDTVQAATGERASRVRTFTVQPGPDADHEEVTITFVRLSRTSFEAIAAKLRAMPDVASVEVAEE</sequence>
<evidence type="ECO:0000256" key="6">
    <source>
        <dbReference type="ARBA" id="ARBA00023136"/>
    </source>
</evidence>
<dbReference type="Pfam" id="PF02308">
    <property type="entry name" value="MgtC"/>
    <property type="match status" value="1"/>
</dbReference>
<evidence type="ECO:0000313" key="10">
    <source>
        <dbReference type="Proteomes" id="UP000029492"/>
    </source>
</evidence>
<gene>
    <name evidence="9" type="ORF">MOC_0791</name>
</gene>
<name>A0A089NKZ5_9HYPH</name>
<dbReference type="RefSeq" id="WP_100793907.1">
    <property type="nucleotide sequence ID" value="NZ_CP003811.1"/>
</dbReference>
<feature type="transmembrane region" description="Helical" evidence="7">
    <location>
        <begin position="97"/>
        <end position="129"/>
    </location>
</feature>
<dbReference type="InterPro" id="IPR003416">
    <property type="entry name" value="MgtC/SapB/SrpB/YhiD_fam"/>
</dbReference>
<evidence type="ECO:0000256" key="4">
    <source>
        <dbReference type="ARBA" id="ARBA00022692"/>
    </source>
</evidence>
<feature type="transmembrane region" description="Helical" evidence="7">
    <location>
        <begin position="32"/>
        <end position="53"/>
    </location>
</feature>
<keyword evidence="3" id="KW-1003">Cell membrane</keyword>
<proteinExistence type="inferred from homology"/>
<evidence type="ECO:0000256" key="5">
    <source>
        <dbReference type="ARBA" id="ARBA00022989"/>
    </source>
</evidence>
<dbReference type="EMBL" id="CP003811">
    <property type="protein sequence ID" value="AIQ88546.1"/>
    <property type="molecule type" value="Genomic_DNA"/>
</dbReference>
<organism evidence="9 10">
    <name type="scientific">Methylobacterium oryzae CBMB20</name>
    <dbReference type="NCBI Taxonomy" id="693986"/>
    <lineage>
        <taxon>Bacteria</taxon>
        <taxon>Pseudomonadati</taxon>
        <taxon>Pseudomonadota</taxon>
        <taxon>Alphaproteobacteria</taxon>
        <taxon>Hyphomicrobiales</taxon>
        <taxon>Methylobacteriaceae</taxon>
        <taxon>Methylobacterium</taxon>
    </lineage>
</organism>
<evidence type="ECO:0000256" key="1">
    <source>
        <dbReference type="ARBA" id="ARBA00004651"/>
    </source>
</evidence>